<protein>
    <recommendedName>
        <fullName evidence="2">histidine kinase</fullName>
        <ecNumber evidence="2">2.7.13.3</ecNumber>
    </recommendedName>
</protein>
<dbReference type="EMBL" id="CDMZ01000706">
    <property type="protein sequence ID" value="CEM19887.1"/>
    <property type="molecule type" value="Genomic_DNA"/>
</dbReference>
<evidence type="ECO:0000256" key="1">
    <source>
        <dbReference type="ARBA" id="ARBA00000085"/>
    </source>
</evidence>
<evidence type="ECO:0000259" key="9">
    <source>
        <dbReference type="PROSITE" id="PS50109"/>
    </source>
</evidence>
<dbReference type="Gene3D" id="3.40.50.2300">
    <property type="match status" value="1"/>
</dbReference>
<dbReference type="PROSITE" id="PS50110">
    <property type="entry name" value="RESPONSE_REGULATORY"/>
    <property type="match status" value="1"/>
</dbReference>
<gene>
    <name evidence="11" type="ORF">Cvel_3862</name>
</gene>
<accession>A0A0G4FX65</accession>
<dbReference type="SUPFAM" id="SSF55874">
    <property type="entry name" value="ATPase domain of HSP90 chaperone/DNA topoisomerase II/histidine kinase"/>
    <property type="match status" value="1"/>
</dbReference>
<dbReference type="GO" id="GO:0005886">
    <property type="term" value="C:plasma membrane"/>
    <property type="evidence" value="ECO:0007669"/>
    <property type="project" value="TreeGrafter"/>
</dbReference>
<evidence type="ECO:0000256" key="4">
    <source>
        <dbReference type="ARBA" id="ARBA00022679"/>
    </source>
</evidence>
<feature type="transmembrane region" description="Helical" evidence="8">
    <location>
        <begin position="255"/>
        <end position="275"/>
    </location>
</feature>
<dbReference type="PRINTS" id="PR00344">
    <property type="entry name" value="BCTRLSENSOR"/>
</dbReference>
<dbReference type="InterPro" id="IPR011006">
    <property type="entry name" value="CheY-like_superfamily"/>
</dbReference>
<evidence type="ECO:0000313" key="11">
    <source>
        <dbReference type="EMBL" id="CEM19887.1"/>
    </source>
</evidence>
<feature type="transmembrane region" description="Helical" evidence="8">
    <location>
        <begin position="114"/>
        <end position="134"/>
    </location>
</feature>
<keyword evidence="8" id="KW-1133">Transmembrane helix</keyword>
<keyword evidence="3 6" id="KW-0597">Phosphoprotein</keyword>
<keyword evidence="8" id="KW-0472">Membrane</keyword>
<dbReference type="SMART" id="SM00387">
    <property type="entry name" value="HATPase_c"/>
    <property type="match status" value="1"/>
</dbReference>
<dbReference type="InterPro" id="IPR004358">
    <property type="entry name" value="Sig_transdc_His_kin-like_C"/>
</dbReference>
<dbReference type="InterPro" id="IPR003594">
    <property type="entry name" value="HATPase_dom"/>
</dbReference>
<evidence type="ECO:0000256" key="2">
    <source>
        <dbReference type="ARBA" id="ARBA00012438"/>
    </source>
</evidence>
<comment type="catalytic activity">
    <reaction evidence="1">
        <text>ATP + protein L-histidine = ADP + protein N-phospho-L-histidine.</text>
        <dbReference type="EC" id="2.7.13.3"/>
    </reaction>
</comment>
<keyword evidence="8" id="KW-0812">Transmembrane</keyword>
<feature type="region of interest" description="Disordered" evidence="7">
    <location>
        <begin position="362"/>
        <end position="408"/>
    </location>
</feature>
<dbReference type="AlphaFoldDB" id="A0A0G4FX65"/>
<feature type="domain" description="Histidine kinase" evidence="9">
    <location>
        <begin position="602"/>
        <end position="743"/>
    </location>
</feature>
<dbReference type="CDD" id="cd00082">
    <property type="entry name" value="HisKA"/>
    <property type="match status" value="1"/>
</dbReference>
<keyword evidence="5" id="KW-0418">Kinase</keyword>
<keyword evidence="4" id="KW-0808">Transferase</keyword>
<evidence type="ECO:0000256" key="5">
    <source>
        <dbReference type="ARBA" id="ARBA00022777"/>
    </source>
</evidence>
<dbReference type="PROSITE" id="PS50109">
    <property type="entry name" value="HIS_KIN"/>
    <property type="match status" value="1"/>
</dbReference>
<feature type="compositionally biased region" description="Polar residues" evidence="7">
    <location>
        <begin position="362"/>
        <end position="372"/>
    </location>
</feature>
<evidence type="ECO:0000256" key="6">
    <source>
        <dbReference type="PROSITE-ProRule" id="PRU00169"/>
    </source>
</evidence>
<feature type="transmembrane region" description="Helical" evidence="8">
    <location>
        <begin position="198"/>
        <end position="216"/>
    </location>
</feature>
<feature type="transmembrane region" description="Helical" evidence="8">
    <location>
        <begin position="287"/>
        <end position="305"/>
    </location>
</feature>
<feature type="transmembrane region" description="Helical" evidence="8">
    <location>
        <begin position="166"/>
        <end position="186"/>
    </location>
</feature>
<feature type="modified residue" description="4-aspartylphosphate" evidence="6">
    <location>
        <position position="872"/>
    </location>
</feature>
<feature type="compositionally biased region" description="Basic and acidic residues" evidence="7">
    <location>
        <begin position="898"/>
        <end position="909"/>
    </location>
</feature>
<feature type="transmembrane region" description="Helical" evidence="8">
    <location>
        <begin position="74"/>
        <end position="93"/>
    </location>
</feature>
<feature type="region of interest" description="Disordered" evidence="7">
    <location>
        <begin position="898"/>
        <end position="922"/>
    </location>
</feature>
<dbReference type="GO" id="GO:0000155">
    <property type="term" value="F:phosphorelay sensor kinase activity"/>
    <property type="evidence" value="ECO:0007669"/>
    <property type="project" value="InterPro"/>
</dbReference>
<evidence type="ECO:0000256" key="3">
    <source>
        <dbReference type="ARBA" id="ARBA00022553"/>
    </source>
</evidence>
<evidence type="ECO:0000256" key="7">
    <source>
        <dbReference type="SAM" id="MobiDB-lite"/>
    </source>
</evidence>
<evidence type="ECO:0000259" key="10">
    <source>
        <dbReference type="PROSITE" id="PS50110"/>
    </source>
</evidence>
<name>A0A0G4FX65_9ALVE</name>
<dbReference type="Pfam" id="PF02518">
    <property type="entry name" value="HATPase_c"/>
    <property type="match status" value="1"/>
</dbReference>
<dbReference type="PANTHER" id="PTHR43047:SF69">
    <property type="entry name" value="HISTIDINE KINASE CONTAINING CHEY-HOMOLOGOUS RECEIVER DOMAIN-RELATED"/>
    <property type="match status" value="1"/>
</dbReference>
<dbReference type="GO" id="GO:0009927">
    <property type="term" value="F:histidine phosphotransfer kinase activity"/>
    <property type="evidence" value="ECO:0007669"/>
    <property type="project" value="TreeGrafter"/>
</dbReference>
<dbReference type="InterPro" id="IPR003661">
    <property type="entry name" value="HisK_dim/P_dom"/>
</dbReference>
<feature type="region of interest" description="Disordered" evidence="7">
    <location>
        <begin position="746"/>
        <end position="768"/>
    </location>
</feature>
<dbReference type="EC" id="2.7.13.3" evidence="2"/>
<dbReference type="InterPro" id="IPR036890">
    <property type="entry name" value="HATPase_C_sf"/>
</dbReference>
<dbReference type="VEuPathDB" id="CryptoDB:Cvel_3862"/>
<dbReference type="PhylomeDB" id="A0A0G4FX65"/>
<dbReference type="PANTHER" id="PTHR43047">
    <property type="entry name" value="TWO-COMPONENT HISTIDINE PROTEIN KINASE"/>
    <property type="match status" value="1"/>
</dbReference>
<dbReference type="Gene3D" id="3.30.565.10">
    <property type="entry name" value="Histidine kinase-like ATPase, C-terminal domain"/>
    <property type="match status" value="1"/>
</dbReference>
<proteinExistence type="predicted"/>
<organism evidence="11">
    <name type="scientific">Chromera velia CCMP2878</name>
    <dbReference type="NCBI Taxonomy" id="1169474"/>
    <lineage>
        <taxon>Eukaryota</taxon>
        <taxon>Sar</taxon>
        <taxon>Alveolata</taxon>
        <taxon>Colpodellida</taxon>
        <taxon>Chromeraceae</taxon>
        <taxon>Chromera</taxon>
    </lineage>
</organism>
<dbReference type="SUPFAM" id="SSF52172">
    <property type="entry name" value="CheY-like"/>
    <property type="match status" value="1"/>
</dbReference>
<dbReference type="SMART" id="SM00448">
    <property type="entry name" value="REC"/>
    <property type="match status" value="1"/>
</dbReference>
<sequence>MKKVFELPEIRSVLLTAYEAFWEDAEGPEFFKFRTAQLRQQLRIFSAVYGTMSLYCLVFTVFCLTGGFFDFFSFVLILMGIFIHWCLPLALLVPEGVLFRFREREVRLDLDETVFLILVAGMACFGISSIRTAFTSKPLHLALILSMASWRAQGLMMSLDLKSRHWSILQAVVFFGFTSVLCLSTLLNESSLEQRVSLISLTVGSWLGTSFTSRFYRMLRWRSVYGGFEASEKQLKAEQRNNKFLGSLDLKSRHWSILQAVVFFGFTSVLCLSTLLNESSLEQRVSLISLTVGSWLGTSFTSRFYRMLRWRSVYGGFEASEKQLKAEQRNNKFLGYIMHEVRNPLQGALLVLNALRSGLLTQSPSPATSKKTSLCLRASPPRSPCPSSPSYRSGKSWSPGRKRMSPSLQMRRLQAARPGSLCGPSPAASSPAPSLPAPSCSVACSTSKPPLKKCVGIAISQEAPPPSPTPMRHSSSHAEGSFMRGCSACASAEIALEECKGKAAVLEIQLQHIVSVCSDVLQLEKLENGRFEIDFTQEDPLRWFESLLAVQRETFKSNQIRLHEKVTVAPELRDWINVKGKEEGDFDEEGDSVSVGLAAWLRLGQAAQNFFSNAVKFCPKGGRGEVTAELELHPCSAPPPSEPTVSLREEEKKGSGSDVRWVRLRLSVRDNGVGIESAEGKNLFLPYSQIRAGEFQKGGGTGLGLCISKEFVDRHKDGKIGFRSEGRGTGADFFFEVTIPLEQVRNEEAEGEENEGGETVWRQEGSPRELTTVCGEDVKEMGGALGESVTPTPRTPKATVIGEIALPPLPPSAHDPRLSSLPVLLVDDSMFARMGIASLLQRLKIPFVEVEDGSEAVRRVEGGERFRLVLMDRNMKHLDGELATAQLLAVIREAREKSQRERQNKESNLPHDNATECPPSTTDESRFCINVHTETLNDEEWRRGVEPLVVGLTGDVGAEATSAFHQAGAFVCLQKPLTAKDLRTLLDFTKVLSKTEN</sequence>
<dbReference type="InterPro" id="IPR005467">
    <property type="entry name" value="His_kinase_dom"/>
</dbReference>
<dbReference type="InterPro" id="IPR001789">
    <property type="entry name" value="Sig_transdc_resp-reg_receiver"/>
</dbReference>
<feature type="transmembrane region" description="Helical" evidence="8">
    <location>
        <begin position="44"/>
        <end position="68"/>
    </location>
</feature>
<feature type="domain" description="Response regulatory" evidence="10">
    <location>
        <begin position="822"/>
        <end position="990"/>
    </location>
</feature>
<evidence type="ECO:0000256" key="8">
    <source>
        <dbReference type="SAM" id="Phobius"/>
    </source>
</evidence>
<reference evidence="11" key="1">
    <citation type="submission" date="2014-11" db="EMBL/GenBank/DDBJ databases">
        <authorList>
            <person name="Otto D Thomas"/>
            <person name="Naeem Raeece"/>
        </authorList>
    </citation>
    <scope>NUCLEOTIDE SEQUENCE</scope>
</reference>